<gene>
    <name evidence="1" type="ORF">AK812_SmicGene8139</name>
</gene>
<dbReference type="EMBL" id="LSRX01000119">
    <property type="protein sequence ID" value="OLQ08379.1"/>
    <property type="molecule type" value="Genomic_DNA"/>
</dbReference>
<evidence type="ECO:0000313" key="2">
    <source>
        <dbReference type="Proteomes" id="UP000186817"/>
    </source>
</evidence>
<keyword evidence="2" id="KW-1185">Reference proteome</keyword>
<reference evidence="1 2" key="1">
    <citation type="submission" date="2016-02" db="EMBL/GenBank/DDBJ databases">
        <title>Genome analysis of coral dinoflagellate symbionts highlights evolutionary adaptations to a symbiotic lifestyle.</title>
        <authorList>
            <person name="Aranda M."/>
            <person name="Li Y."/>
            <person name="Liew Y.J."/>
            <person name="Baumgarten S."/>
            <person name="Simakov O."/>
            <person name="Wilson M."/>
            <person name="Piel J."/>
            <person name="Ashoor H."/>
            <person name="Bougouffa S."/>
            <person name="Bajic V.B."/>
            <person name="Ryu T."/>
            <person name="Ravasi T."/>
            <person name="Bayer T."/>
            <person name="Micklem G."/>
            <person name="Kim H."/>
            <person name="Bhak J."/>
            <person name="Lajeunesse T.C."/>
            <person name="Voolstra C.R."/>
        </authorList>
    </citation>
    <scope>NUCLEOTIDE SEQUENCE [LARGE SCALE GENOMIC DNA]</scope>
    <source>
        <strain evidence="1 2">CCMP2467</strain>
    </source>
</reference>
<sequence>MMAVTLPMSYMLRILAGAIRSDVQVEPLDARNSGSQSTTAAANDYSDVRQQAAAGPAWDADEEHKDEVCRRPDGWCQDTRLRFSRADCDADGTDDLVCEDDTDGRWILHSRSCEDQTYNDGHAPPCTEMRGLFQALVAEVEKLGKKDSLEDEKKKYTILGADAGELKQVCLAECEDLIEHIIDNAVRVVNNLNTAKSSLATLCSAYVVKEVENRVLKCCADTCGWDGQSCELWNFMGRSDRIHWQGECCSEKNIIIGSERYFMCQSVLSNDTVKEEVRRLELPPSDPGIASFVGENEELQWTELGAKSLNPAAWAVPGKIVHDSFLRVQPLTFSQGLKMGFWRIAKTRIPKTKMPGASLLQGKSRHNGDSPCHVVAATCQETMIQQHWRACGKKNGLKIIDVPPQIVKADADKLQKTEGVDELESCNQASDSATAFLWADNKCYHITDKQVDQITGPWETIDPCDWEDEPGNEVRRVSMFRSCDGKSCVKVTSDSDCVNKAES</sequence>
<comment type="caution">
    <text evidence="1">The sequence shown here is derived from an EMBL/GenBank/DDBJ whole genome shotgun (WGS) entry which is preliminary data.</text>
</comment>
<organism evidence="1 2">
    <name type="scientific">Symbiodinium microadriaticum</name>
    <name type="common">Dinoflagellate</name>
    <name type="synonym">Zooxanthella microadriatica</name>
    <dbReference type="NCBI Taxonomy" id="2951"/>
    <lineage>
        <taxon>Eukaryota</taxon>
        <taxon>Sar</taxon>
        <taxon>Alveolata</taxon>
        <taxon>Dinophyceae</taxon>
        <taxon>Suessiales</taxon>
        <taxon>Symbiodiniaceae</taxon>
        <taxon>Symbiodinium</taxon>
    </lineage>
</organism>
<evidence type="ECO:0000313" key="1">
    <source>
        <dbReference type="EMBL" id="OLQ08379.1"/>
    </source>
</evidence>
<proteinExistence type="predicted"/>
<protein>
    <submittedName>
        <fullName evidence="1">Uncharacterized protein</fullName>
    </submittedName>
</protein>
<dbReference type="AlphaFoldDB" id="A0A1Q9ELQ5"/>
<name>A0A1Q9ELQ5_SYMMI</name>
<accession>A0A1Q9ELQ5</accession>
<dbReference type="OrthoDB" id="448759at2759"/>
<dbReference type="Proteomes" id="UP000186817">
    <property type="component" value="Unassembled WGS sequence"/>
</dbReference>